<feature type="signal peptide" evidence="1">
    <location>
        <begin position="1"/>
        <end position="30"/>
    </location>
</feature>
<name>A0A1L5PQ63_PSEPU</name>
<dbReference type="NCBIfam" id="TIGR03907">
    <property type="entry name" value="QH_beta"/>
    <property type="match status" value="1"/>
</dbReference>
<feature type="chain" id="PRO_5012205312" evidence="1">
    <location>
        <begin position="31"/>
        <end position="379"/>
    </location>
</feature>
<organism evidence="2 3">
    <name type="scientific">Pseudomonas putida</name>
    <name type="common">Arthrobacter siderocapsulatus</name>
    <dbReference type="NCBI Taxonomy" id="303"/>
    <lineage>
        <taxon>Bacteria</taxon>
        <taxon>Pseudomonadati</taxon>
        <taxon>Pseudomonadota</taxon>
        <taxon>Gammaproteobacteria</taxon>
        <taxon>Pseudomonadales</taxon>
        <taxon>Pseudomonadaceae</taxon>
        <taxon>Pseudomonas</taxon>
    </lineage>
</organism>
<dbReference type="AlphaFoldDB" id="A0A1L5PQ63"/>
<dbReference type="PANTHER" id="PTHR47197">
    <property type="entry name" value="PROTEIN NIRF"/>
    <property type="match status" value="1"/>
</dbReference>
<dbReference type="InterPro" id="IPR015943">
    <property type="entry name" value="WD40/YVTN_repeat-like_dom_sf"/>
</dbReference>
<dbReference type="EMBL" id="CP018743">
    <property type="protein sequence ID" value="APO82271.1"/>
    <property type="molecule type" value="Genomic_DNA"/>
</dbReference>
<keyword evidence="1" id="KW-0732">Signal</keyword>
<protein>
    <submittedName>
        <fullName evidence="2">Quinohemoprotein amine dehydrogenase subunit beta</fullName>
    </submittedName>
</protein>
<evidence type="ECO:0000313" key="2">
    <source>
        <dbReference type="EMBL" id="APO82271.1"/>
    </source>
</evidence>
<evidence type="ECO:0000256" key="1">
    <source>
        <dbReference type="SAM" id="SignalP"/>
    </source>
</evidence>
<dbReference type="SUPFAM" id="SSF50969">
    <property type="entry name" value="YVTN repeat-like/Quinoprotein amine dehydrogenase"/>
    <property type="match status" value="1"/>
</dbReference>
<dbReference type="Proteomes" id="UP000185146">
    <property type="component" value="Chromosome"/>
</dbReference>
<dbReference type="InterPro" id="IPR023879">
    <property type="entry name" value="QH-AmDH_bsu"/>
</dbReference>
<dbReference type="PANTHER" id="PTHR47197:SF3">
    <property type="entry name" value="DIHYDRO-HEME D1 DEHYDROGENASE"/>
    <property type="match status" value="1"/>
</dbReference>
<dbReference type="Gene3D" id="2.130.10.10">
    <property type="entry name" value="YVTN repeat-like/Quinoprotein amine dehydrogenase"/>
    <property type="match status" value="1"/>
</dbReference>
<gene>
    <name evidence="2" type="ORF">BL240_12745</name>
</gene>
<reference evidence="2 3" key="1">
    <citation type="submission" date="2016-12" db="EMBL/GenBank/DDBJ databases">
        <title>Draft Genome Sequence of Mercury Resistant Pseudomonas DRA525.</title>
        <authorList>
            <person name="Drace K.M."/>
        </authorList>
    </citation>
    <scope>NUCLEOTIDE SEQUENCE [LARGE SCALE GENOMIC DNA]</scope>
    <source>
        <strain evidence="2 3">DRA525</strain>
    </source>
</reference>
<dbReference type="InterPro" id="IPR051200">
    <property type="entry name" value="Host-pathogen_enzymatic-act"/>
</dbReference>
<proteinExistence type="predicted"/>
<dbReference type="InterPro" id="IPR011044">
    <property type="entry name" value="Quino_amine_DH_bsu"/>
</dbReference>
<dbReference type="PROSITE" id="PS51257">
    <property type="entry name" value="PROKAR_LIPOPROTEIN"/>
    <property type="match status" value="1"/>
</dbReference>
<evidence type="ECO:0000313" key="3">
    <source>
        <dbReference type="Proteomes" id="UP000185146"/>
    </source>
</evidence>
<accession>A0A1L5PQ63</accession>
<sequence>MTRGNRMKAGRCASLALTIAATACAGLVQAADTGPALKAGHEYMIVTNYPNNLHVVDVASDTVYKSCVMPDKFGPGTAMMAPDNRTAYVLNNHYGDIYGIDLDTCKNTFHANLSSVPGEMGRSMYSFAISPDGKEVYATVNPTQRLNDHYVVKPPRLEVFSTADGLEAKPVRTFPMPRQVYLMRAADDGSLYVAGPDIYKMDMKTGKYTVALPLRNWNRKGYSAPDVLYFWPHQSPRHEFSMLYTIARFKDDKQDPATADLLYGYLSVDLKTGKTHTQEFADLTELYFTGLRSPKDPNQIYGVLNRLAKYDLEQRKLIKAANLDHTYYCVAFDKKGDKLYLGGTFNDLAVFNPDTLEKVKNIKLPGGDMSTTTPQVFIR</sequence>